<evidence type="ECO:0000313" key="3">
    <source>
        <dbReference type="Proteomes" id="UP000237662"/>
    </source>
</evidence>
<dbReference type="RefSeq" id="WP_104418639.1">
    <property type="nucleotide sequence ID" value="NZ_PTJC01000005.1"/>
</dbReference>
<name>A0A2S6I985_9BACT</name>
<comment type="caution">
    <text evidence="2">The sequence shown here is derived from an EMBL/GenBank/DDBJ whole genome shotgun (WGS) entry which is preliminary data.</text>
</comment>
<evidence type="ECO:0000313" key="2">
    <source>
        <dbReference type="EMBL" id="PPK88067.1"/>
    </source>
</evidence>
<dbReference type="OrthoDB" id="8263000at2"/>
<dbReference type="Proteomes" id="UP000237662">
    <property type="component" value="Unassembled WGS sequence"/>
</dbReference>
<feature type="compositionally biased region" description="Polar residues" evidence="1">
    <location>
        <begin position="583"/>
        <end position="594"/>
    </location>
</feature>
<sequence>MEKHISIPKTEHLRTGLDYHALRLKGLAYVQQLAGAIWTDYNVHDPGVTILEYLCFALTDLSYRANFDVEDILYATGQTAKVQKENAFFPARVIFPTTPVCESDYRRLLIDRVPEIRNAWVEPILDNPFGYRGLYRIRIQLGEELNRAPNPHAAIRKTRELMMSHRNLCEDLYDIVVLRTEYVSFTARITIAPDAFGEMVLARVMHAVEHLLNPRVRQYSREELEREGYAVSDIFDGPEPIHGFIKPQELLPLPGNARVSAIRETIQGVEGVSGVDGIRVWKDGRPVTGDEIIPSENAALSLDSKMLQEADPFTKIEVIRNGTEVRIDFRQAQQFSDTLTAREMKTRPFQPPGQEDAIRANKRIDDLKDYHSFQELLPAIYGVGAYGLPPTATREQRVKASQLKAYLLFFEQIMANYLAQLSSLRQLFSITASAPTDAEGTYDHVSTYAVQFPFSIPDVIDLVHFPAGAGAREEAILASLTKLNQAFDPADDRRNRFLDHLLARFGETFPDQLRQHYTTHQRGERKQSIIEGKAAMLRQYPDLSRNRGSAFNYTRPAWETDNVSGLKKRLFVLLGLGRGDQLSGGSPTPPQNRSIARLPGMDEELPPGDPVETPAILLKTALRMAVDRKNFRIKQSDTGAELRMLEHRGDNEGILLRKGSQKTVTDSLNRFLDYSRRANREGENFFVVEHLLLRPCRDSGCLLSLTVETDEAHPTEATKLTFRSPFYTETRRLQEMHDELLLLASQKTSWQVKEIVADQWLLILTKGTEPILLSSPFPNRRAAGRAKGRILAIMRRFHEESPERFYDLLEFTEERFPDHEVSKDFYNFRLSIVLPDWPATFQEPTFRRVFRTLVAQHLPAHLRVTYYWLDTGEMARFENHFKAWLTASERGDDTNRLTHSAALITFLRRANETTEESNPAPRDQNRLPAEWLDRLGGLYGYDFMFQRSDFSFFDRMPVQATQALRGGGIRTWGDLRHATLPQITRLLRTLDPPPTEALLTYWQNQAALAASGAWQDLLDLQRTNADRQAPPPTAEVPLRQAVLRWISARAAGEYPPKE</sequence>
<gene>
    <name evidence="2" type="ORF">CLV84_1030</name>
</gene>
<accession>A0A2S6I985</accession>
<dbReference type="AlphaFoldDB" id="A0A2S6I985"/>
<feature type="region of interest" description="Disordered" evidence="1">
    <location>
        <begin position="581"/>
        <end position="609"/>
    </location>
</feature>
<organism evidence="2 3">
    <name type="scientific">Neolewinella xylanilytica</name>
    <dbReference type="NCBI Taxonomy" id="1514080"/>
    <lineage>
        <taxon>Bacteria</taxon>
        <taxon>Pseudomonadati</taxon>
        <taxon>Bacteroidota</taxon>
        <taxon>Saprospiria</taxon>
        <taxon>Saprospirales</taxon>
        <taxon>Lewinellaceae</taxon>
        <taxon>Neolewinella</taxon>
    </lineage>
</organism>
<reference evidence="2 3" key="1">
    <citation type="submission" date="2018-02" db="EMBL/GenBank/DDBJ databases">
        <title>Genomic Encyclopedia of Archaeal and Bacterial Type Strains, Phase II (KMG-II): from individual species to whole genera.</title>
        <authorList>
            <person name="Goeker M."/>
        </authorList>
    </citation>
    <scope>NUCLEOTIDE SEQUENCE [LARGE SCALE GENOMIC DNA]</scope>
    <source>
        <strain evidence="2 3">DSM 29526</strain>
    </source>
</reference>
<keyword evidence="3" id="KW-1185">Reference proteome</keyword>
<protein>
    <submittedName>
        <fullName evidence="2">Uncharacterized protein</fullName>
    </submittedName>
</protein>
<evidence type="ECO:0000256" key="1">
    <source>
        <dbReference type="SAM" id="MobiDB-lite"/>
    </source>
</evidence>
<proteinExistence type="predicted"/>
<dbReference type="EMBL" id="PTJC01000005">
    <property type="protein sequence ID" value="PPK88067.1"/>
    <property type="molecule type" value="Genomic_DNA"/>
</dbReference>